<keyword evidence="1" id="KW-1133">Transmembrane helix</keyword>
<evidence type="ECO:0000313" key="2">
    <source>
        <dbReference type="EMBL" id="KAF7787880.1"/>
    </source>
</evidence>
<name>A0A8T0CBB5_9GAMM</name>
<keyword evidence="1" id="KW-0812">Transmembrane</keyword>
<comment type="caution">
    <text evidence="2">The sequence shown here is derived from an EMBL/GenBank/DDBJ whole genome shotgun (WGS) entry which is preliminary data.</text>
</comment>
<evidence type="ECO:0000313" key="3">
    <source>
        <dbReference type="Proteomes" id="UP000016480"/>
    </source>
</evidence>
<dbReference type="AlphaFoldDB" id="A0A8T0CBB5"/>
<dbReference type="Proteomes" id="UP000016480">
    <property type="component" value="Unassembled WGS sequence"/>
</dbReference>
<gene>
    <name evidence="2" type="ORF">PRUB_a2396</name>
</gene>
<sequence length="38" mass="4421">MKCAKNLVVIYQLLMFFCSVVVRFFANCTALRFANKKC</sequence>
<protein>
    <submittedName>
        <fullName evidence="2">Uncharacterized protein</fullName>
    </submittedName>
</protein>
<accession>A0A8T0CBB5</accession>
<proteinExistence type="predicted"/>
<evidence type="ECO:0000256" key="1">
    <source>
        <dbReference type="SAM" id="Phobius"/>
    </source>
</evidence>
<keyword evidence="1" id="KW-0472">Membrane</keyword>
<reference evidence="2 3" key="1">
    <citation type="journal article" date="2012" name="J. Bacteriol.">
        <title>Genome sequence of the cycloprodigiosin-producing bacterial strain Pseudoalteromonas rubra ATCC 29570(T).</title>
        <authorList>
            <person name="Xie B.B."/>
            <person name="Shu Y.L."/>
            <person name="Qin Q.L."/>
            <person name="Rong J.C."/>
            <person name="Zhang X.Y."/>
            <person name="Chen X.L."/>
            <person name="Zhou B.C."/>
            <person name="Zhang Y.Z."/>
        </authorList>
    </citation>
    <scope>NUCLEOTIDE SEQUENCE [LARGE SCALE GENOMIC DNA]</scope>
    <source>
        <strain evidence="2 3">DSM 6842</strain>
    </source>
</reference>
<organism evidence="2 3">
    <name type="scientific">Pseudoalteromonas rubra</name>
    <dbReference type="NCBI Taxonomy" id="43658"/>
    <lineage>
        <taxon>Bacteria</taxon>
        <taxon>Pseudomonadati</taxon>
        <taxon>Pseudomonadota</taxon>
        <taxon>Gammaproteobacteria</taxon>
        <taxon>Alteromonadales</taxon>
        <taxon>Pseudoalteromonadaceae</taxon>
        <taxon>Pseudoalteromonas</taxon>
    </lineage>
</organism>
<feature type="transmembrane region" description="Helical" evidence="1">
    <location>
        <begin position="7"/>
        <end position="26"/>
    </location>
</feature>
<dbReference type="EMBL" id="AHCD03000027">
    <property type="protein sequence ID" value="KAF7787880.1"/>
    <property type="molecule type" value="Genomic_DNA"/>
</dbReference>